<dbReference type="Gene3D" id="3.40.50.10140">
    <property type="entry name" value="Toll/interleukin-1 receptor homology (TIR) domain"/>
    <property type="match status" value="3"/>
</dbReference>
<evidence type="ECO:0000256" key="1">
    <source>
        <dbReference type="ARBA" id="ARBA00023027"/>
    </source>
</evidence>
<dbReference type="SMART" id="SM00255">
    <property type="entry name" value="TIR"/>
    <property type="match status" value="3"/>
</dbReference>
<protein>
    <submittedName>
        <fullName evidence="4">Downy mildew resistance-like protein</fullName>
    </submittedName>
</protein>
<dbReference type="InterPro" id="IPR000157">
    <property type="entry name" value="TIR_dom"/>
</dbReference>
<evidence type="ECO:0000313" key="5">
    <source>
        <dbReference type="EMBL" id="CAB78992.1"/>
    </source>
</evidence>
<dbReference type="InterPro" id="IPR035897">
    <property type="entry name" value="Toll_tir_struct_dom_sf"/>
</dbReference>
<dbReference type="EMBL" id="AL161551">
    <property type="protein sequence ID" value="CAB78992.1"/>
    <property type="molecule type" value="Genomic_DNA"/>
</dbReference>
<proteinExistence type="predicted"/>
<dbReference type="PANTHER" id="PTHR32009">
    <property type="entry name" value="TMV RESISTANCE PROTEIN N-LIKE"/>
    <property type="match status" value="1"/>
</dbReference>
<reference key="2">
    <citation type="journal article" date="1999" name="Nature">
        <title>Sequence and analysis of chromosome 4 of the plant Arabidopsis thaliana.</title>
        <authorList>
            <consortium name="EU"/>
            <consortium name="CSHL and WU Arabidopsis Sequencing Project"/>
            <person name="Mayer K."/>
            <person name="Schuller C."/>
            <person name="Wambutt R."/>
            <person name="Murphy G."/>
            <person name="Volckaert G."/>
            <person name="Pohl T."/>
            <person name="Dusterhoft A."/>
            <person name="Stiekema W."/>
            <person name="Entian K.D."/>
            <person name="Terryn N."/>
            <person name="Harris B."/>
            <person name="Ansorge W."/>
            <person name="Brandt P."/>
            <person name="Grivell L."/>
            <person name="Rieger M."/>
            <person name="Weichselgartner M."/>
            <person name="de Simone V."/>
            <person name="Obermaier B."/>
            <person name="Mache R."/>
            <person name="Muller M."/>
            <person name="Kreis M."/>
            <person name="Delseny M."/>
            <person name="Puigdomenech P."/>
            <person name="Watson M."/>
            <person name="Schmidtheini T."/>
            <person name="Reichert B."/>
            <person name="Portatelle D."/>
            <person name="Perez-Alonso M."/>
            <person name="Boutry M."/>
            <person name="Bancroft I."/>
            <person name="Vos P."/>
            <person name="Hoheisel J."/>
            <person name="Zimmermann W."/>
            <person name="Wedler H."/>
            <person name="Ridley P."/>
            <person name="Langham S.A."/>
            <person name="McCullagh B."/>
            <person name="Bilham L."/>
            <person name="Robben J."/>
            <person name="Van der Schueren J."/>
            <person name="Grymonprez B."/>
            <person name="Chuang Y.J."/>
            <person name="Vandenbussche F."/>
            <person name="Braeken M."/>
            <person name="Weltjens I."/>
            <person name="Voet M."/>
            <person name="Bastiaens I."/>
            <person name="Aert R."/>
            <person name="Defoor E."/>
            <person name="Weitzenegger T."/>
            <person name="Bothe G."/>
            <person name="Ramsperger U."/>
            <person name="Hilbert H."/>
            <person name="Braun M."/>
            <person name="Holzer E."/>
            <person name="Brandt A."/>
            <person name="Peters S."/>
            <person name="van Staveren M."/>
            <person name="Dirske W."/>
            <person name="Mooijman P."/>
            <person name="Klein Lankhorst R."/>
            <person name="Rose M."/>
            <person name="Hauf J."/>
            <person name="Kotter P."/>
            <person name="Berneiser S."/>
            <person name="Hempel S."/>
            <person name="Feldpausch M."/>
            <person name="Lamberth S."/>
            <person name="Van den Daele H."/>
            <person name="De Keyser A."/>
            <person name="Buysshaert C."/>
            <person name="Gielen J."/>
            <person name="Villarroel R."/>
            <person name="De Clercq R."/>
            <person name="Van Montagu M."/>
            <person name="Rogers J."/>
            <person name="Cronin A."/>
            <person name="Quail M."/>
            <person name="Bray-Allen S."/>
            <person name="Clark L."/>
            <person name="Doggett J."/>
            <person name="Hall S."/>
            <person name="Kay M."/>
            <person name="Lennard N."/>
            <person name="McLay K."/>
            <person name="Mayes R."/>
            <person name="Pettett A."/>
            <person name="Rajandream M.A."/>
            <person name="Lyne M."/>
            <person name="Benes V."/>
            <person name="Rechmann S."/>
            <person name="Borkova D."/>
            <person name="Blocker H."/>
            <person name="Scharfe M."/>
            <person name="Grimm M."/>
            <person name="Lohnert T.H."/>
            <person name="Dose S."/>
            <person name="de Haan M."/>
            <person name="Maarse A."/>
            <person name="Schafer M."/>
            <person name="Muller-Auer S."/>
            <person name="Gabel C."/>
            <person name="Fuchs M."/>
            <person name="Fartmann B."/>
            <person name="Granderath K."/>
            <person name="Dauner D."/>
            <person name="Herzl A."/>
            <person name="Neumann S."/>
            <person name="Argiriou A."/>
            <person name="Vitale D."/>
            <person name="Liguori R."/>
            <person name="Piravandi E."/>
            <person name="Massenet O."/>
            <person name="Quigley F."/>
            <person name="Clabauld G."/>
            <person name="Mundlein A."/>
            <person name="Felber R."/>
            <person name="Schnabl S."/>
            <person name="Hiller R."/>
            <person name="Schmidt W."/>
            <person name="Lecharny A."/>
            <person name="Aubourg S."/>
            <person name="Chefdor F."/>
            <person name="Cooke R."/>
            <person name="Berger C."/>
            <person name="Montfort A."/>
            <person name="Casacuberta E."/>
            <person name="Gibbons T."/>
            <person name="Weber N."/>
            <person name="Vandenbol M."/>
            <person name="Bargues M."/>
            <person name="Terol J."/>
            <person name="Torres A."/>
            <person name="Perez-Perez A."/>
            <person name="Purnelle B."/>
            <person name="Bent E."/>
            <person name="Johnson S."/>
            <person name="Tacon D."/>
            <person name="Jesse T."/>
            <person name="Heijnen L."/>
            <person name="Schwarz S."/>
            <person name="Scholler P."/>
            <person name="Heber S."/>
            <person name="Francs P."/>
            <person name="Bielke C."/>
            <person name="Frishman D."/>
            <person name="Haase D."/>
            <person name="Lemcke K."/>
            <person name="Mewes H.W."/>
            <person name="Stocker S."/>
            <person name="Zaccaria P."/>
            <person name="Bevan M."/>
            <person name="Wilson R.K."/>
            <person name="de la Bastide M."/>
            <person name="Habermann K."/>
            <person name="Parnell L."/>
            <person name="Dedhia N."/>
            <person name="Gnoj L."/>
            <person name="Schutz K."/>
            <person name="Huang E."/>
            <person name="Spiegel L."/>
            <person name="Sehkon M."/>
            <person name="Murray J."/>
            <person name="Sheet P."/>
            <person name="Cordes M."/>
            <person name="Abu-Threideh J."/>
            <person name="Stoneking T."/>
            <person name="Kalicki J."/>
            <person name="Graves T."/>
            <person name="Harmon G."/>
            <person name="Edwards J."/>
            <person name="Latreille P."/>
            <person name="Courtney L."/>
            <person name="Cloud J."/>
            <person name="Abbott A."/>
            <person name="Scott K."/>
            <person name="Johnson D."/>
            <person name="Minx P."/>
            <person name="Bentley D."/>
            <person name="Fulton B."/>
            <person name="Miller N."/>
            <person name="Greco T."/>
            <person name="Kemp K."/>
            <person name="Kramer J."/>
            <person name="Fulton L."/>
            <person name="Mardis E."/>
            <person name="Dante M."/>
            <person name="Pepin K."/>
            <person name="Hillier L."/>
            <person name="Nelson J."/>
            <person name="Spieth J."/>
            <person name="Ryan E."/>
            <person name="Andrews S."/>
            <person name="Geisel C."/>
            <person name="Layman D."/>
            <person name="Du H."/>
            <person name="Ali J."/>
            <person name="Berghoff A."/>
            <person name="Jones K."/>
            <person name="Drone K."/>
            <person name="Cotton M."/>
            <person name="Joshu C."/>
            <person name="Antonoiu B."/>
            <person name="Zidanic M."/>
            <person name="Strong C."/>
            <person name="Sun H."/>
            <person name="Lamar B."/>
            <person name="Yordan C."/>
            <person name="Ma P."/>
            <person name="Zhong J."/>
            <person name="Preston R."/>
            <person name="Vil D."/>
            <person name="Shekher M."/>
            <person name="Matero A."/>
            <person name="Shah R."/>
            <person name="Swaby I.K."/>
            <person name="O'Shaughnessy A."/>
            <person name="Rodriguez M."/>
            <person name="Hoffmann J."/>
            <person name="Till S."/>
            <person name="Granat S."/>
            <person name="Shohdy N."/>
            <person name="Hasegawa A."/>
            <person name="Hameed A."/>
            <person name="Lodhi M."/>
            <person name="Johnson A."/>
            <person name="Chen E."/>
            <person name="Marra M."/>
            <person name="Martienssen R."/>
            <person name="McCombie W.R."/>
        </authorList>
    </citation>
    <scope>NUCLEOTIDE SEQUENCE [LARGE SCALE GENOMIC DNA]</scope>
    <source>
        <strain>cv. Columbia</strain>
    </source>
</reference>
<dbReference type="Pfam" id="PF01582">
    <property type="entry name" value="TIR"/>
    <property type="match status" value="3"/>
</dbReference>
<accession>O49419</accession>
<feature type="domain" description="TIR" evidence="3">
    <location>
        <begin position="508"/>
        <end position="675"/>
    </location>
</feature>
<dbReference type="PROSITE" id="PS50104">
    <property type="entry name" value="TIR"/>
    <property type="match status" value="3"/>
</dbReference>
<feature type="domain" description="TIR" evidence="3">
    <location>
        <begin position="298"/>
        <end position="464"/>
    </location>
</feature>
<reference evidence="4" key="1">
    <citation type="submission" date="1998-01" db="EMBL/GenBank/DDBJ databases">
        <authorList>
            <person name="Bevan M."/>
            <person name="Murphy G."/>
            <person name="Ridley P."/>
            <person name="Hudson S."/>
            <person name="Bancroft I."/>
            <person name="Mewes H.W."/>
            <person name="Lemcke K."/>
            <person name="Mayer K.F.X."/>
        </authorList>
    </citation>
    <scope>NUCLEOTIDE SEQUENCE</scope>
</reference>
<feature type="domain" description="TIR" evidence="3">
    <location>
        <begin position="8"/>
        <end position="181"/>
    </location>
</feature>
<feature type="region of interest" description="Disordered" evidence="2">
    <location>
        <begin position="247"/>
        <end position="272"/>
    </location>
</feature>
<dbReference type="GO" id="GO:0007165">
    <property type="term" value="P:signal transduction"/>
    <property type="evidence" value="ECO:0007669"/>
    <property type="project" value="InterPro"/>
</dbReference>
<gene>
    <name evidence="4" type="ordered locus">At4g19920</name>
</gene>
<feature type="compositionally biased region" description="Pro residues" evidence="2">
    <location>
        <begin position="251"/>
        <end position="271"/>
    </location>
</feature>
<evidence type="ECO:0000313" key="4">
    <source>
        <dbReference type="EMBL" id="CAA16600.1"/>
    </source>
</evidence>
<dbReference type="PANTHER" id="PTHR32009:SF83">
    <property type="entry name" value="TOLL-INTERLEUKIN-RESISTANCE (TIR) DOMAIN FAMILY PROTEIN"/>
    <property type="match status" value="1"/>
</dbReference>
<dbReference type="EMBL" id="AL021637">
    <property type="protein sequence ID" value="CAA16600.1"/>
    <property type="molecule type" value="Genomic_DNA"/>
</dbReference>
<dbReference type="FunFam" id="3.40.50.10140:FF:000007">
    <property type="entry name" value="Disease resistance protein (TIR-NBS-LRR class)"/>
    <property type="match status" value="1"/>
</dbReference>
<sequence>MPAFRRRPRPQIYISFQGNDLRKGFVSHVVKALKDARVNVFVDNDHDQWERRGPHHHDDHLFVRRIHNSKLALVIFSDQYAESQQCLNELTTIHERVAEGKLMVIPIFYKVNIEEVNNLEGRFGKCFDEMVRTQGRQNHQLTHHIVGCLRSIARKPSFTSGYYSNDSDLVEAIIQGIKKKIPYISAKQTIGEEVSAELLSASVVAALCFYFIPISVFPDLGFFISPRWYLAVMLLFVVRHSLRSIQRQRPMDPPSPPPPPIPESRPRPLTPPVLLTRPRPPLPYARPLQPPQSLPPRPRPQVFVSFRGKELRHGFVSHVVKALRIAGVNVFIDSNEMKGRDLQNLFKRIENSKMALVIFSDRFSESDWCLNELVKIDDCVKEGKLTVIPVFYRVNTDDVKNFKGKFGSCFIETVQRQSPKEEPMAERWVNSVKSISSKTGFTSEVHRIDSYLVDAIVRDVKRQLPYVPTKEKELPIETEIFFALVLAGLCNFIAPLIFNDTSFYKTPQWFVVFINHGESDQSDGFIRHVERALNDEGFNVFIDSDERRGRGMEHIFRAIDNSNVALVIFSDRYTASELCLHEAVRIYDRRREGKLVLIPVFYRVSEDDVNMFNGRFGESFLETLTIQGFRDHPFAEHWMRNVNFICTDTGFTSADYSSNDTSLVEEIVRAIKRRLQGKKLPRRVQDEKLPSPLDMFMPKQPNAQEGLDVFSILQWLVAVLSLVVIRKTFRLILS</sequence>
<dbReference type="AlphaFoldDB" id="O49419"/>
<dbReference type="TAIR" id="AT4G19925"/>
<organism evidence="4">
    <name type="scientific">Arabidopsis thaliana</name>
    <name type="common">Mouse-ear cress</name>
    <dbReference type="NCBI Taxonomy" id="3702"/>
    <lineage>
        <taxon>Eukaryota</taxon>
        <taxon>Viridiplantae</taxon>
        <taxon>Streptophyta</taxon>
        <taxon>Embryophyta</taxon>
        <taxon>Tracheophyta</taxon>
        <taxon>Spermatophyta</taxon>
        <taxon>Magnoliopsida</taxon>
        <taxon>eudicotyledons</taxon>
        <taxon>Gunneridae</taxon>
        <taxon>Pentapetalae</taxon>
        <taxon>rosids</taxon>
        <taxon>malvids</taxon>
        <taxon>Brassicales</taxon>
        <taxon>Brassicaceae</taxon>
        <taxon>Camelineae</taxon>
        <taxon>Arabidopsis</taxon>
    </lineage>
</organism>
<name>O49419_ARATH</name>
<reference evidence="5" key="4">
    <citation type="submission" date="2000-03" db="EMBL/GenBank/DDBJ databases">
        <authorList>
            <person name="Murphy G."/>
            <person name="Ridley P."/>
            <person name="Hudson S."/>
            <person name="Mewes H.W."/>
            <person name="Lemcke K."/>
            <person name="Mayer K.F.X."/>
        </authorList>
    </citation>
    <scope>NUCLEOTIDE SEQUENCE</scope>
</reference>
<reference evidence="4" key="3">
    <citation type="submission" date="2000-03" db="EMBL/GenBank/DDBJ databases">
        <authorList>
            <person name="EU Arabidopsis sequencing project"/>
        </authorList>
    </citation>
    <scope>NUCLEOTIDE SEQUENCE</scope>
</reference>
<evidence type="ECO:0000256" key="2">
    <source>
        <dbReference type="SAM" id="MobiDB-lite"/>
    </source>
</evidence>
<evidence type="ECO:0000259" key="3">
    <source>
        <dbReference type="PROSITE" id="PS50104"/>
    </source>
</evidence>
<keyword evidence="1" id="KW-0520">NAD</keyword>
<dbReference type="SUPFAM" id="SSF52200">
    <property type="entry name" value="Toll/Interleukin receptor TIR domain"/>
    <property type="match status" value="3"/>
</dbReference>
<dbReference type="ExpressionAtlas" id="O49419">
    <property type="expression patterns" value="baseline and differential"/>
</dbReference>
<dbReference type="PIR" id="T04876">
    <property type="entry name" value="T04876"/>
</dbReference>